<accession>A0A7X4KCU8</accession>
<name>A0A7X4KCU8_9BURK</name>
<keyword evidence="3" id="KW-1185">Reference proteome</keyword>
<proteinExistence type="predicted"/>
<protein>
    <recommendedName>
        <fullName evidence="4">Type 4a pilus biogenesis protein PilO</fullName>
    </recommendedName>
</protein>
<dbReference type="Proteomes" id="UP000450012">
    <property type="component" value="Unassembled WGS sequence"/>
</dbReference>
<evidence type="ECO:0000256" key="1">
    <source>
        <dbReference type="SAM" id="Phobius"/>
    </source>
</evidence>
<comment type="caution">
    <text evidence="2">The sequence shown here is derived from an EMBL/GenBank/DDBJ whole genome shotgun (WGS) entry which is preliminary data.</text>
</comment>
<evidence type="ECO:0000313" key="2">
    <source>
        <dbReference type="EMBL" id="MYM67703.1"/>
    </source>
</evidence>
<keyword evidence="1" id="KW-0472">Membrane</keyword>
<dbReference type="EMBL" id="WWCK01000004">
    <property type="protein sequence ID" value="MYM67703.1"/>
    <property type="molecule type" value="Genomic_DNA"/>
</dbReference>
<gene>
    <name evidence="2" type="ORF">GTP45_12775</name>
</gene>
<keyword evidence="1" id="KW-1133">Transmembrane helix</keyword>
<reference evidence="2 3" key="1">
    <citation type="submission" date="2019-12" db="EMBL/GenBank/DDBJ databases">
        <title>Novel species isolated from a subtropical stream in China.</title>
        <authorList>
            <person name="Lu H."/>
        </authorList>
    </citation>
    <scope>NUCLEOTIDE SEQUENCE [LARGE SCALE GENOMIC DNA]</scope>
    <source>
        <strain evidence="2 3">FT55W</strain>
    </source>
</reference>
<feature type="transmembrane region" description="Helical" evidence="1">
    <location>
        <begin position="21"/>
        <end position="43"/>
    </location>
</feature>
<evidence type="ECO:0000313" key="3">
    <source>
        <dbReference type="Proteomes" id="UP000450012"/>
    </source>
</evidence>
<dbReference type="AlphaFoldDB" id="A0A7X4KCU8"/>
<keyword evidence="1" id="KW-0812">Transmembrane</keyword>
<dbReference type="RefSeq" id="WP_161014279.1">
    <property type="nucleotide sequence ID" value="NZ_WWCK01000004.1"/>
</dbReference>
<evidence type="ECO:0008006" key="4">
    <source>
        <dbReference type="Google" id="ProtNLM"/>
    </source>
</evidence>
<organism evidence="2 3">
    <name type="scientific">Duganella rivi</name>
    <dbReference type="NCBI Taxonomy" id="2666083"/>
    <lineage>
        <taxon>Bacteria</taxon>
        <taxon>Pseudomonadati</taxon>
        <taxon>Pseudomonadota</taxon>
        <taxon>Betaproteobacteria</taxon>
        <taxon>Burkholderiales</taxon>
        <taxon>Oxalobacteraceae</taxon>
        <taxon>Telluria group</taxon>
        <taxon>Duganella</taxon>
    </lineage>
</organism>
<sequence>MEKVVLIGRFYYRRFYSMQPLAATLVAALAIVSAICAVSWLMAAERQRTAAEELRALSLLVAKPAAAPAMVAASSIERDLPIFSSASLTADFHALAADVKLPLDEVSYTLDSSANQPFLRYRVTLSVKTGYPEIRKFVAAMMAEFSNVTLDNVRCSKENAVATLLSCQLGFSAFYRKAGHG</sequence>